<dbReference type="EMBL" id="WXWW01000060">
    <property type="protein sequence ID" value="NAW64307.1"/>
    <property type="molecule type" value="Genomic_DNA"/>
</dbReference>
<protein>
    <submittedName>
        <fullName evidence="1">DsbA family protein</fullName>
    </submittedName>
</protein>
<gene>
    <name evidence="1" type="ORF">CAG72_03660</name>
</gene>
<dbReference type="PANTHER" id="PTHR13887:SF54">
    <property type="entry name" value="DSBA FAMILY PROTEIN"/>
    <property type="match status" value="1"/>
</dbReference>
<dbReference type="InterPro" id="IPR036249">
    <property type="entry name" value="Thioredoxin-like_sf"/>
</dbReference>
<dbReference type="PANTHER" id="PTHR13887">
    <property type="entry name" value="GLUTATHIONE S-TRANSFERASE KAPPA"/>
    <property type="match status" value="1"/>
</dbReference>
<organism evidence="1 2">
    <name type="scientific">Photobacterium halotolerans</name>
    <dbReference type="NCBI Taxonomy" id="265726"/>
    <lineage>
        <taxon>Bacteria</taxon>
        <taxon>Pseudomonadati</taxon>
        <taxon>Pseudomonadota</taxon>
        <taxon>Gammaproteobacteria</taxon>
        <taxon>Vibrionales</taxon>
        <taxon>Vibrionaceae</taxon>
        <taxon>Photobacterium</taxon>
    </lineage>
</organism>
<evidence type="ECO:0000313" key="1">
    <source>
        <dbReference type="EMBL" id="NAW64307.1"/>
    </source>
</evidence>
<dbReference type="CDD" id="cd03025">
    <property type="entry name" value="DsbA_FrnE_like"/>
    <property type="match status" value="1"/>
</dbReference>
<dbReference type="Proteomes" id="UP000465712">
    <property type="component" value="Unassembled WGS sequence"/>
</dbReference>
<reference evidence="1 2" key="1">
    <citation type="submission" date="2017-05" db="EMBL/GenBank/DDBJ databases">
        <title>High clonality and local adaptation shapes Vibrionaceae linages within an endangered oasis.</title>
        <authorList>
            <person name="Vazquez-Rosas-Landa M."/>
        </authorList>
    </citation>
    <scope>NUCLEOTIDE SEQUENCE [LARGE SCALE GENOMIC DNA]</scope>
    <source>
        <strain evidence="1 2">P46_P4S1P180</strain>
    </source>
</reference>
<evidence type="ECO:0000313" key="2">
    <source>
        <dbReference type="Proteomes" id="UP000465712"/>
    </source>
</evidence>
<dbReference type="Pfam" id="PF13743">
    <property type="entry name" value="Thioredoxin_5"/>
    <property type="match status" value="1"/>
</dbReference>
<proteinExistence type="predicted"/>
<dbReference type="RefSeq" id="WP_161442948.1">
    <property type="nucleotide sequence ID" value="NZ_WXWW01000060.1"/>
</dbReference>
<sequence>MGAILYYVHDPMCSWCWGYRPAFQRLKAQLPADVEIRCVLGGLAPDSDQPMPEEMQQMLQLTWRRIASQLGTEFNHDFWTQCQPRRSTYPACRAVIAAKKQGQEHAMTEAIQQAYYLRAMNPSDYQTHARLAAELGLDVARFMTDINSAEVDALLQEDIAHTAALGVSGFPSLVLEVEGQRWPIAVAYQNELTTLNDIKDKLKWANAKSVMKGWFVKKVSRL</sequence>
<dbReference type="Gene3D" id="3.40.30.10">
    <property type="entry name" value="Glutaredoxin"/>
    <property type="match status" value="1"/>
</dbReference>
<comment type="caution">
    <text evidence="1">The sequence shown here is derived from an EMBL/GenBank/DDBJ whole genome shotgun (WGS) entry which is preliminary data.</text>
</comment>
<dbReference type="AlphaFoldDB" id="A0A7X5AS14"/>
<name>A0A7X5AS14_9GAMM</name>
<dbReference type="SUPFAM" id="SSF52833">
    <property type="entry name" value="Thioredoxin-like"/>
    <property type="match status" value="1"/>
</dbReference>
<accession>A0A7X5AS14</accession>